<organism evidence="9 10">
    <name type="scientific">Sinanodonta woodiana</name>
    <name type="common">Chinese pond mussel</name>
    <name type="synonym">Anodonta woodiana</name>
    <dbReference type="NCBI Taxonomy" id="1069815"/>
    <lineage>
        <taxon>Eukaryota</taxon>
        <taxon>Metazoa</taxon>
        <taxon>Spiralia</taxon>
        <taxon>Lophotrochozoa</taxon>
        <taxon>Mollusca</taxon>
        <taxon>Bivalvia</taxon>
        <taxon>Autobranchia</taxon>
        <taxon>Heteroconchia</taxon>
        <taxon>Palaeoheterodonta</taxon>
        <taxon>Unionida</taxon>
        <taxon>Unionoidea</taxon>
        <taxon>Unionidae</taxon>
        <taxon>Unioninae</taxon>
        <taxon>Sinanodonta</taxon>
    </lineage>
</organism>
<feature type="compositionally biased region" description="Polar residues" evidence="6">
    <location>
        <begin position="364"/>
        <end position="494"/>
    </location>
</feature>
<dbReference type="Proteomes" id="UP001634394">
    <property type="component" value="Unassembled WGS sequence"/>
</dbReference>
<evidence type="ECO:0000256" key="3">
    <source>
        <dbReference type="ARBA" id="ARBA00022737"/>
    </source>
</evidence>
<keyword evidence="7" id="KW-0812">Transmembrane</keyword>
<keyword evidence="2 5" id="KW-0245">EGF-like domain</keyword>
<evidence type="ECO:0000256" key="2">
    <source>
        <dbReference type="ARBA" id="ARBA00022536"/>
    </source>
</evidence>
<comment type="caution">
    <text evidence="5">Lacks conserved residue(s) required for the propagation of feature annotation.</text>
</comment>
<feature type="region of interest" description="Disordered" evidence="6">
    <location>
        <begin position="364"/>
        <end position="500"/>
    </location>
</feature>
<gene>
    <name evidence="9" type="ORF">ACJMK2_033546</name>
</gene>
<feature type="region of interest" description="Disordered" evidence="6">
    <location>
        <begin position="309"/>
        <end position="346"/>
    </location>
</feature>
<evidence type="ECO:0000313" key="9">
    <source>
        <dbReference type="EMBL" id="KAL3875613.1"/>
    </source>
</evidence>
<dbReference type="Gene3D" id="2.10.25.140">
    <property type="match status" value="1"/>
</dbReference>
<feature type="compositionally biased region" description="Polar residues" evidence="6">
    <location>
        <begin position="588"/>
        <end position="598"/>
    </location>
</feature>
<evidence type="ECO:0000256" key="4">
    <source>
        <dbReference type="ARBA" id="ARBA00023157"/>
    </source>
</evidence>
<feature type="compositionally biased region" description="Low complexity" evidence="6">
    <location>
        <begin position="918"/>
        <end position="936"/>
    </location>
</feature>
<evidence type="ECO:0000256" key="6">
    <source>
        <dbReference type="SAM" id="MobiDB-lite"/>
    </source>
</evidence>
<feature type="region of interest" description="Disordered" evidence="6">
    <location>
        <begin position="588"/>
        <end position="610"/>
    </location>
</feature>
<dbReference type="InterPro" id="IPR000742">
    <property type="entry name" value="EGF"/>
</dbReference>
<protein>
    <recommendedName>
        <fullName evidence="8">EGF-like domain-containing protein</fullName>
    </recommendedName>
</protein>
<keyword evidence="4 5" id="KW-1015">Disulfide bond</keyword>
<evidence type="ECO:0000313" key="10">
    <source>
        <dbReference type="Proteomes" id="UP001634394"/>
    </source>
</evidence>
<feature type="compositionally biased region" description="Low complexity" evidence="6">
    <location>
        <begin position="204"/>
        <end position="216"/>
    </location>
</feature>
<evidence type="ECO:0000256" key="5">
    <source>
        <dbReference type="PROSITE-ProRule" id="PRU00076"/>
    </source>
</evidence>
<feature type="compositionally biased region" description="Polar residues" evidence="6">
    <location>
        <begin position="995"/>
        <end position="1006"/>
    </location>
</feature>
<keyword evidence="10" id="KW-1185">Reference proteome</keyword>
<dbReference type="EMBL" id="JBJQND010000005">
    <property type="protein sequence ID" value="KAL3875613.1"/>
    <property type="molecule type" value="Genomic_DNA"/>
</dbReference>
<dbReference type="PROSITE" id="PS50026">
    <property type="entry name" value="EGF_3"/>
    <property type="match status" value="1"/>
</dbReference>
<proteinExistence type="predicted"/>
<dbReference type="InterPro" id="IPR001774">
    <property type="entry name" value="DSL"/>
</dbReference>
<feature type="region of interest" description="Disordered" evidence="6">
    <location>
        <begin position="892"/>
        <end position="936"/>
    </location>
</feature>
<feature type="region of interest" description="Disordered" evidence="6">
    <location>
        <begin position="191"/>
        <end position="216"/>
    </location>
</feature>
<evidence type="ECO:0000256" key="7">
    <source>
        <dbReference type="SAM" id="Phobius"/>
    </source>
</evidence>
<sequence length="1460" mass="156766">MVKLELLHYEATPNKCCDGIFGLACSECDPFLQVCISNRCNVTSQENDKYSIDLTHSSITPHVFTELFNVSNKEIEIRIRAIDKDTIGGNDDIDEVHLNYGEPHSPNSNSITLRGNKLTITARITVDCIANFYGPQCTHYCQNTDHGKCDSSGNLTCQAGYFGQNCSLTKTTPAPTSTSKLLIAKSTPTTEYSRATSKSHRTIVPSTSTTQPKTVTSTSISVRTNITNPNIVFNELKMSSSTTVQTHKASTAEWNSKPTTVANILGPKTETTTMIPTIDSMTGSVSSIFTISSTVLVTSKNTTITTKQKQENTIETTTKSSNVSTPQPSTLRYLTIESRTGTSTKASTRINSFSFSRTEPTTLTLTEASKTKAHTSSTDDSTSKAQSSSTEAAESKAPTSSTEPSASKAHASSTEALTSKANSSSTEASTRKALSSSAYVLASTARSTETSTGKTLASSTESLTLKTHIPSTESATITSHTSSTEPSTIKSHALTSTTMPTSISSTALSNITKAYTTQLRTVTSTTMSTTTTKSSPKTEPMTVKFSTILTVPNITIPTNTHTLTTLTPTIILTNTFTPIQTMTNETSKVQFTTSSRADSTTEDNKTTPHTLTTSANQITTTASKLISTLKPTILASISILKYEPNSVTSTKSTTTIPTQISNTSTLATDITNVTSTTSLTTILLIIMHETTSAAHQKTILPAVTEQTITTHKQTSNRTVPKLIISTSAVTIASKPEQITETPMRASVTEPSSLTTTKYSITDTDNRSSTISTNKPITFYSVHSIIQPKPLLILTEHSHEPTMLTSTHFLTSESNKSHPTTSTNETATVKYTTYKTGSTIVTSTTSIQEQKTMTYEANNLHINKVSSKNTLTLNPVTQITTFMLNNKSAATLQSNPKTEVPTGNFTPKLKEERSTTIDTNDPTTVSSTPSSTTRPTLTTALPTKLMTHIFKTASRTERIALASTQSLNTNETFMMSTRSITRSNEPSAIISTTQPKLLASTTESTKTAPKDMSRTTRTTLTTEKLTMKPAPNSTNTQTPVSIINISTPMPTTVISSTSSTIEPPTMTYQTSKIHTTPSATEPTKIMSTSFSRNDLTTVESRQLPTETIKMTFRTISAIKSITVASSEAMTETLSFLSTRTQTARTFSSTAINEIITNATNATNKKPVISVTEPPRTSTLDSRTQSAIISLKPVSITLPRMTESTTATSARKASEITTSMSVKTLTNETSPVISATSLKAGLDTKLFTTGSSTSKYQTLSSTPTAQSSQAIASLLIKGDVTVRLDQVKNIIAQLISSNLTNKDLEALSISASAKVIFGTDGKKVTQIIYTVSYAGNSVTAEEILRKVTDFINNSQTLSSALATLDMQQYHGEITETMSDKNWIEEHVGIVAGVGSAVLLILAFSVVCIVRRNRSVHKDRAANCPQNGDASFASGNQELKCTISDYNGHIAKGASEPTYSTNV</sequence>
<feature type="transmembrane region" description="Helical" evidence="7">
    <location>
        <begin position="1385"/>
        <end position="1407"/>
    </location>
</feature>
<accession>A0ABD3WQU2</accession>
<comment type="caution">
    <text evidence="9">The sequence shown here is derived from an EMBL/GenBank/DDBJ whole genome shotgun (WGS) entry which is preliminary data.</text>
</comment>
<evidence type="ECO:0000259" key="8">
    <source>
        <dbReference type="PROSITE" id="PS50026"/>
    </source>
</evidence>
<feature type="region of interest" description="Disordered" evidence="6">
    <location>
        <begin position="995"/>
        <end position="1015"/>
    </location>
</feature>
<dbReference type="SMART" id="SM00051">
    <property type="entry name" value="DSL"/>
    <property type="match status" value="1"/>
</dbReference>
<feature type="disulfide bond" evidence="5">
    <location>
        <begin position="157"/>
        <end position="166"/>
    </location>
</feature>
<reference evidence="9 10" key="1">
    <citation type="submission" date="2024-11" db="EMBL/GenBank/DDBJ databases">
        <title>Chromosome-level genome assembly of the freshwater bivalve Anodonta woodiana.</title>
        <authorList>
            <person name="Chen X."/>
        </authorList>
    </citation>
    <scope>NUCLEOTIDE SEQUENCE [LARGE SCALE GENOMIC DNA]</scope>
    <source>
        <strain evidence="9">MN2024</strain>
        <tissue evidence="9">Gills</tissue>
    </source>
</reference>
<evidence type="ECO:0000256" key="1">
    <source>
        <dbReference type="ARBA" id="ARBA00022473"/>
    </source>
</evidence>
<keyword evidence="7" id="KW-0472">Membrane</keyword>
<keyword evidence="3" id="KW-0677">Repeat</keyword>
<keyword evidence="7" id="KW-1133">Transmembrane helix</keyword>
<keyword evidence="1" id="KW-0217">Developmental protein</keyword>
<feature type="domain" description="EGF-like" evidence="8">
    <location>
        <begin position="133"/>
        <end position="167"/>
    </location>
</feature>
<name>A0ABD3WQU2_SINWO</name>
<feature type="compositionally biased region" description="Polar residues" evidence="6">
    <location>
        <begin position="892"/>
        <end position="904"/>
    </location>
</feature>